<name>A0A844ZCX5_9SPHN</name>
<dbReference type="GO" id="GO:0006281">
    <property type="term" value="P:DNA repair"/>
    <property type="evidence" value="ECO:0007669"/>
    <property type="project" value="TreeGrafter"/>
</dbReference>
<dbReference type="OrthoDB" id="9793014at2"/>
<dbReference type="EMBL" id="WTYW01000001">
    <property type="protein sequence ID" value="MXO85735.1"/>
    <property type="molecule type" value="Genomic_DNA"/>
</dbReference>
<dbReference type="InterPro" id="IPR023198">
    <property type="entry name" value="PGP-like_dom2"/>
</dbReference>
<reference evidence="5 6" key="1">
    <citation type="submission" date="2019-12" db="EMBL/GenBank/DDBJ databases">
        <title>Genomic-based taxomic classification of the family Erythrobacteraceae.</title>
        <authorList>
            <person name="Xu L."/>
        </authorList>
    </citation>
    <scope>NUCLEOTIDE SEQUENCE [LARGE SCALE GENOMIC DNA]</scope>
    <source>
        <strain evidence="5 6">MCCC 1A09962</strain>
    </source>
</reference>
<dbReference type="Gene3D" id="3.40.50.1000">
    <property type="entry name" value="HAD superfamily/HAD-like"/>
    <property type="match status" value="1"/>
</dbReference>
<dbReference type="PANTHER" id="PTHR43434:SF1">
    <property type="entry name" value="PHOSPHOGLYCOLATE PHOSPHATASE"/>
    <property type="match status" value="1"/>
</dbReference>
<protein>
    <recommendedName>
        <fullName evidence="4">phosphoglycolate phosphatase</fullName>
        <ecNumber evidence="4">3.1.3.18</ecNumber>
    </recommendedName>
</protein>
<comment type="catalytic activity">
    <reaction evidence="1">
        <text>2-phosphoglycolate + H2O = glycolate + phosphate</text>
        <dbReference type="Rhea" id="RHEA:14369"/>
        <dbReference type="ChEBI" id="CHEBI:15377"/>
        <dbReference type="ChEBI" id="CHEBI:29805"/>
        <dbReference type="ChEBI" id="CHEBI:43474"/>
        <dbReference type="ChEBI" id="CHEBI:58033"/>
        <dbReference type="EC" id="3.1.3.18"/>
    </reaction>
</comment>
<dbReference type="Proteomes" id="UP000433104">
    <property type="component" value="Unassembled WGS sequence"/>
</dbReference>
<dbReference type="InterPro" id="IPR041492">
    <property type="entry name" value="HAD_2"/>
</dbReference>
<dbReference type="GO" id="GO:0008967">
    <property type="term" value="F:phosphoglycolate phosphatase activity"/>
    <property type="evidence" value="ECO:0007669"/>
    <property type="project" value="UniProtKB-EC"/>
</dbReference>
<evidence type="ECO:0000313" key="5">
    <source>
        <dbReference type="EMBL" id="MXO85735.1"/>
    </source>
</evidence>
<dbReference type="Pfam" id="PF13419">
    <property type="entry name" value="HAD_2"/>
    <property type="match status" value="1"/>
</dbReference>
<comment type="similarity">
    <text evidence="3">Belongs to the HAD-like hydrolase superfamily. CbbY/CbbZ/Gph/YieH family.</text>
</comment>
<proteinExistence type="inferred from homology"/>
<dbReference type="Gene3D" id="1.10.150.240">
    <property type="entry name" value="Putative phosphatase, domain 2"/>
    <property type="match status" value="1"/>
</dbReference>
<keyword evidence="5" id="KW-0378">Hydrolase</keyword>
<organism evidence="5 6">
    <name type="scientific">Parapontixanthobacter aurantiacus</name>
    <dbReference type="NCBI Taxonomy" id="1463599"/>
    <lineage>
        <taxon>Bacteria</taxon>
        <taxon>Pseudomonadati</taxon>
        <taxon>Pseudomonadota</taxon>
        <taxon>Alphaproteobacteria</taxon>
        <taxon>Sphingomonadales</taxon>
        <taxon>Erythrobacteraceae</taxon>
        <taxon>Parapontixanthobacter</taxon>
    </lineage>
</organism>
<gene>
    <name evidence="5" type="ORF">GRI38_06780</name>
</gene>
<dbReference type="InterPro" id="IPR036412">
    <property type="entry name" value="HAD-like_sf"/>
</dbReference>
<accession>A0A844ZCX5</accession>
<evidence type="ECO:0000256" key="4">
    <source>
        <dbReference type="ARBA" id="ARBA00013078"/>
    </source>
</evidence>
<keyword evidence="6" id="KW-1185">Reference proteome</keyword>
<dbReference type="AlphaFoldDB" id="A0A844ZCX5"/>
<dbReference type="PANTHER" id="PTHR43434">
    <property type="entry name" value="PHOSPHOGLYCOLATE PHOSPHATASE"/>
    <property type="match status" value="1"/>
</dbReference>
<dbReference type="GO" id="GO:0005829">
    <property type="term" value="C:cytosol"/>
    <property type="evidence" value="ECO:0007669"/>
    <property type="project" value="TreeGrafter"/>
</dbReference>
<evidence type="ECO:0000256" key="3">
    <source>
        <dbReference type="ARBA" id="ARBA00006171"/>
    </source>
</evidence>
<dbReference type="RefSeq" id="WP_160682103.1">
    <property type="nucleotide sequence ID" value="NZ_WTYW01000001.1"/>
</dbReference>
<dbReference type="SUPFAM" id="SSF56784">
    <property type="entry name" value="HAD-like"/>
    <property type="match status" value="1"/>
</dbReference>
<dbReference type="SFLD" id="SFLDS00003">
    <property type="entry name" value="Haloacid_Dehalogenase"/>
    <property type="match status" value="1"/>
</dbReference>
<dbReference type="EC" id="3.1.3.18" evidence="4"/>
<comment type="pathway">
    <text evidence="2">Organic acid metabolism; glycolate biosynthesis; glycolate from 2-phosphoglycolate: step 1/1.</text>
</comment>
<dbReference type="InterPro" id="IPR050155">
    <property type="entry name" value="HAD-like_hydrolase_sf"/>
</dbReference>
<evidence type="ECO:0000313" key="6">
    <source>
        <dbReference type="Proteomes" id="UP000433104"/>
    </source>
</evidence>
<evidence type="ECO:0000256" key="1">
    <source>
        <dbReference type="ARBA" id="ARBA00000830"/>
    </source>
</evidence>
<comment type="caution">
    <text evidence="5">The sequence shown here is derived from an EMBL/GenBank/DDBJ whole genome shotgun (WGS) entry which is preliminary data.</text>
</comment>
<sequence length="230" mass="24101">MADLPFDCVGFDLDGTLLDTHRDLGEAVNHALRSGGFEPVPVDSAADLIGGGAKVMLQRALDDQGGVPKDEFRPLYKTMLAYYGENCAVHTAPYPGAIEVLDELAERGVTLSVVTNKFEGFANDILGQIGLADRFACIIGGDSLGKDADGNYRAKPLADPLLMAREKSGGGSFAFIGDSSYDIGAARNAKVPVVAAAYGYCDRPAEELGADAVIASFGELIPALEAIART</sequence>
<dbReference type="InterPro" id="IPR023214">
    <property type="entry name" value="HAD_sf"/>
</dbReference>
<evidence type="ECO:0000256" key="2">
    <source>
        <dbReference type="ARBA" id="ARBA00004818"/>
    </source>
</evidence>
<dbReference type="SFLD" id="SFLDG01129">
    <property type="entry name" value="C1.5:_HAD__Beta-PGM__Phosphata"/>
    <property type="match status" value="1"/>
</dbReference>